<proteinExistence type="predicted"/>
<organism evidence="1 2">
    <name type="scientific">Naganishia liquefaciens</name>
    <dbReference type="NCBI Taxonomy" id="104408"/>
    <lineage>
        <taxon>Eukaryota</taxon>
        <taxon>Fungi</taxon>
        <taxon>Dikarya</taxon>
        <taxon>Basidiomycota</taxon>
        <taxon>Agaricomycotina</taxon>
        <taxon>Tremellomycetes</taxon>
        <taxon>Filobasidiales</taxon>
        <taxon>Filobasidiaceae</taxon>
        <taxon>Naganishia</taxon>
    </lineage>
</organism>
<dbReference type="Proteomes" id="UP000620104">
    <property type="component" value="Unassembled WGS sequence"/>
</dbReference>
<dbReference type="AlphaFoldDB" id="A0A8H3YIA8"/>
<reference evidence="1" key="1">
    <citation type="submission" date="2020-07" db="EMBL/GenBank/DDBJ databases">
        <title>Draft Genome Sequence of a Deep-Sea Yeast, Naganishia (Cryptococcus) liquefaciens strain N6.</title>
        <authorList>
            <person name="Han Y.W."/>
            <person name="Kajitani R."/>
            <person name="Morimoto H."/>
            <person name="Parhat M."/>
            <person name="Tsubouchi H."/>
            <person name="Bakenova O."/>
            <person name="Ogata M."/>
            <person name="Argunhan B."/>
            <person name="Aoki R."/>
            <person name="Kajiwara S."/>
            <person name="Itoh T."/>
            <person name="Iwasaki H."/>
        </authorList>
    </citation>
    <scope>NUCLEOTIDE SEQUENCE</scope>
    <source>
        <strain evidence="1">N6</strain>
    </source>
</reference>
<protein>
    <submittedName>
        <fullName evidence="1">Uncharacterized protein</fullName>
    </submittedName>
</protein>
<sequence>MPVRTRADPEFMPIHQPIPGLPPLKWECEVQIETQDIDDLASDYSKETVNETLRLPLEILSIVAEYLTLSSSHATCASLAVTSHAVRQEISPILWRTVTAWNPPRQFTAGDDMLVSEMRERWSEMVHASAARYTEYILVPPYAFNQEFKDYFLDDDYPFVPSLNHILPRLKALVYFAEFRSGPRLVVCQPYLCFCKGFRPGTKDVQGVLRLLSMVSGVLGETLIRPPWKFVVLESATSVLARTITEFRQHGVEDGDEDEWEDVDDDDIEETLVPEEEDLPGDQNLAQTEWYKASDIYSPEALPQYLPLGPSDLSRSARKHFRDCFPYPLTIFEFASPLSDHPDPDLVTAMFLDLLRLIMSLPQNIFAMMISIRGLLLEEVMECIEAYQPLLLLHAQYANLKLNFLVSDAPPRSEFQSFVEQLFQTIRGGLFAISCRGASLNAMGSWTIGREEAHEVKERWSMRVLPKENKVCWGEMAQGAVESAETFPDEGEDAFALLRKQYADSLCGDSE</sequence>
<dbReference type="OrthoDB" id="10612038at2759"/>
<evidence type="ECO:0000313" key="2">
    <source>
        <dbReference type="Proteomes" id="UP000620104"/>
    </source>
</evidence>
<evidence type="ECO:0000313" key="1">
    <source>
        <dbReference type="EMBL" id="GHJ90203.1"/>
    </source>
</evidence>
<gene>
    <name evidence="1" type="ORF">NliqN6_6605</name>
</gene>
<name>A0A8H3YIA8_9TREE</name>
<dbReference type="EMBL" id="BLZA01000057">
    <property type="protein sequence ID" value="GHJ90203.1"/>
    <property type="molecule type" value="Genomic_DNA"/>
</dbReference>
<accession>A0A8H3YIA8</accession>
<keyword evidence="2" id="KW-1185">Reference proteome</keyword>
<comment type="caution">
    <text evidence="1">The sequence shown here is derived from an EMBL/GenBank/DDBJ whole genome shotgun (WGS) entry which is preliminary data.</text>
</comment>